<keyword evidence="7" id="KW-0299">Galactose metabolism</keyword>
<gene>
    <name evidence="12" type="ORF">GI584_20135</name>
</gene>
<evidence type="ECO:0000256" key="2">
    <source>
        <dbReference type="ARBA" id="ARBA00022723"/>
    </source>
</evidence>
<dbReference type="InterPro" id="IPR020568">
    <property type="entry name" value="Ribosomal_Su5_D2-typ_SF"/>
</dbReference>
<dbReference type="Pfam" id="PF10509">
    <property type="entry name" value="GalKase_gal_bdg"/>
    <property type="match status" value="1"/>
</dbReference>
<evidence type="ECO:0000256" key="1">
    <source>
        <dbReference type="ARBA" id="ARBA00022679"/>
    </source>
</evidence>
<accession>A0A5Q2TPZ6</accession>
<protein>
    <recommendedName>
        <fullName evidence="14">Galactokinase</fullName>
    </recommendedName>
</protein>
<evidence type="ECO:0000259" key="11">
    <source>
        <dbReference type="Pfam" id="PF10509"/>
    </source>
</evidence>
<evidence type="ECO:0000313" key="13">
    <source>
        <dbReference type="Proteomes" id="UP000339690"/>
    </source>
</evidence>
<sequence length="402" mass="45270">MQELFDTFKHLYGEKEAEMVRSPLRICPLGAHVDHQGGIVTGMALDANVEMVFAPSEDGYIRISSMDFPDEEYFHIDSVPEVLPGFWGNYIRGAVLSLQQDQKLQYGFQAVISGKLPIGGLSSSAAVTTAYLMALAEVNNLDISKEELVSYSHWVETEFIGLKNGILDQSANILSEDNRLLVMDCQTSEHYLVNKSVGMPEFEVVVVYSGVSKALIGTDYNNRVDECKVAGWIVEELAGLERTALQDVKLRNMSEEHYHKYRDQVPGKFRKRLDHFFTEQDRVRQGIEAWEQGDIEQFGKLMFESGESSIHQYESGCPELITIYEVLKETEGVYGARFSGAGYRGCCIGLIDPAYKEQIKANIDAIYPSQHPAYKDVYKVHFCKTNNGARLVDQEDRGIVLK</sequence>
<organism evidence="12 13">
    <name type="scientific">Gracilibacillus salitolerans</name>
    <dbReference type="NCBI Taxonomy" id="2663022"/>
    <lineage>
        <taxon>Bacteria</taxon>
        <taxon>Bacillati</taxon>
        <taxon>Bacillota</taxon>
        <taxon>Bacilli</taxon>
        <taxon>Bacillales</taxon>
        <taxon>Bacillaceae</taxon>
        <taxon>Gracilibacillus</taxon>
    </lineage>
</organism>
<proteinExistence type="predicted"/>
<dbReference type="InterPro" id="IPR006204">
    <property type="entry name" value="GHMP_kinase_N_dom"/>
</dbReference>
<dbReference type="FunFam" id="3.30.70.890:FF:000001">
    <property type="entry name" value="Galactokinase"/>
    <property type="match status" value="1"/>
</dbReference>
<dbReference type="Gene3D" id="3.30.70.890">
    <property type="entry name" value="GHMP kinase, C-terminal domain"/>
    <property type="match status" value="1"/>
</dbReference>
<dbReference type="PIRSF" id="PIRSF000530">
    <property type="entry name" value="Galactokinase"/>
    <property type="match status" value="1"/>
</dbReference>
<keyword evidence="6" id="KW-0460">Magnesium</keyword>
<keyword evidence="4" id="KW-0418">Kinase</keyword>
<evidence type="ECO:0008006" key="14">
    <source>
        <dbReference type="Google" id="ProtNLM"/>
    </source>
</evidence>
<reference evidence="12 13" key="1">
    <citation type="submission" date="2019-11" db="EMBL/GenBank/DDBJ databases">
        <title>Gracilibacillus salitolerans sp. nov., a moderate halophile isolated from a saline soil in northwest China.</title>
        <authorList>
            <person name="Gan L."/>
        </authorList>
    </citation>
    <scope>NUCLEOTIDE SEQUENCE [LARGE SCALE GENOMIC DNA]</scope>
    <source>
        <strain evidence="12 13">SCU50</strain>
    </source>
</reference>
<feature type="domain" description="GHMP kinase C-terminal" evidence="10">
    <location>
        <begin position="288"/>
        <end position="367"/>
    </location>
</feature>
<keyword evidence="13" id="KW-1185">Reference proteome</keyword>
<keyword evidence="3" id="KW-0547">Nucleotide-binding</keyword>
<dbReference type="SUPFAM" id="SSF55060">
    <property type="entry name" value="GHMP Kinase, C-terminal domain"/>
    <property type="match status" value="1"/>
</dbReference>
<evidence type="ECO:0000256" key="8">
    <source>
        <dbReference type="ARBA" id="ARBA00023277"/>
    </source>
</evidence>
<evidence type="ECO:0000256" key="5">
    <source>
        <dbReference type="ARBA" id="ARBA00022840"/>
    </source>
</evidence>
<dbReference type="InterPro" id="IPR006206">
    <property type="entry name" value="Mevalonate/galactokinase"/>
</dbReference>
<dbReference type="InterPro" id="IPR013750">
    <property type="entry name" value="GHMP_kinase_C_dom"/>
</dbReference>
<dbReference type="GO" id="GO:0005829">
    <property type="term" value="C:cytosol"/>
    <property type="evidence" value="ECO:0007669"/>
    <property type="project" value="TreeGrafter"/>
</dbReference>
<feature type="domain" description="GHMP kinase N-terminal" evidence="9">
    <location>
        <begin position="89"/>
        <end position="174"/>
    </location>
</feature>
<evidence type="ECO:0000256" key="3">
    <source>
        <dbReference type="ARBA" id="ARBA00022741"/>
    </source>
</evidence>
<evidence type="ECO:0000259" key="10">
    <source>
        <dbReference type="Pfam" id="PF08544"/>
    </source>
</evidence>
<dbReference type="PANTHER" id="PTHR10457">
    <property type="entry name" value="MEVALONATE KINASE/GALACTOKINASE"/>
    <property type="match status" value="1"/>
</dbReference>
<dbReference type="Pfam" id="PF00288">
    <property type="entry name" value="GHMP_kinases_N"/>
    <property type="match status" value="1"/>
</dbReference>
<dbReference type="GO" id="GO:0004335">
    <property type="term" value="F:galactokinase activity"/>
    <property type="evidence" value="ECO:0007669"/>
    <property type="project" value="InterPro"/>
</dbReference>
<dbReference type="Gene3D" id="3.30.230.10">
    <property type="match status" value="1"/>
</dbReference>
<keyword evidence="2" id="KW-0479">Metal-binding</keyword>
<evidence type="ECO:0000259" key="9">
    <source>
        <dbReference type="Pfam" id="PF00288"/>
    </source>
</evidence>
<evidence type="ECO:0000256" key="4">
    <source>
        <dbReference type="ARBA" id="ARBA00022777"/>
    </source>
</evidence>
<dbReference type="PANTHER" id="PTHR10457:SF6">
    <property type="entry name" value="GALACTURONOKINASE"/>
    <property type="match status" value="1"/>
</dbReference>
<dbReference type="InterPro" id="IPR019539">
    <property type="entry name" value="GalKase_N"/>
</dbReference>
<evidence type="ECO:0000256" key="7">
    <source>
        <dbReference type="ARBA" id="ARBA00023144"/>
    </source>
</evidence>
<name>A0A5Q2TPZ6_9BACI</name>
<keyword evidence="5" id="KW-0067">ATP-binding</keyword>
<dbReference type="InterPro" id="IPR000705">
    <property type="entry name" value="Galactokinase"/>
</dbReference>
<dbReference type="PRINTS" id="PR00959">
    <property type="entry name" value="MEVGALKINASE"/>
</dbReference>
<keyword evidence="1" id="KW-0808">Transferase</keyword>
<dbReference type="SUPFAM" id="SSF54211">
    <property type="entry name" value="Ribosomal protein S5 domain 2-like"/>
    <property type="match status" value="1"/>
</dbReference>
<evidence type="ECO:0000256" key="6">
    <source>
        <dbReference type="ARBA" id="ARBA00022842"/>
    </source>
</evidence>
<dbReference type="GO" id="GO:0006012">
    <property type="term" value="P:galactose metabolic process"/>
    <property type="evidence" value="ECO:0007669"/>
    <property type="project" value="UniProtKB-KW"/>
</dbReference>
<dbReference type="RefSeq" id="WP_153792386.1">
    <property type="nucleotide sequence ID" value="NZ_CP045915.1"/>
</dbReference>
<dbReference type="GO" id="GO:0005524">
    <property type="term" value="F:ATP binding"/>
    <property type="evidence" value="ECO:0007669"/>
    <property type="project" value="UniProtKB-KW"/>
</dbReference>
<dbReference type="InterPro" id="IPR014721">
    <property type="entry name" value="Ribsml_uS5_D2-typ_fold_subgr"/>
</dbReference>
<keyword evidence="8" id="KW-0119">Carbohydrate metabolism</keyword>
<dbReference type="PRINTS" id="PR00473">
    <property type="entry name" value="GALCTOKINASE"/>
</dbReference>
<dbReference type="KEGG" id="grc:GI584_20135"/>
<dbReference type="AlphaFoldDB" id="A0A5Q2TPZ6"/>
<feature type="domain" description="Galactokinase N-terminal" evidence="11">
    <location>
        <begin position="7"/>
        <end position="54"/>
    </location>
</feature>
<evidence type="ECO:0000313" key="12">
    <source>
        <dbReference type="EMBL" id="QGH36212.1"/>
    </source>
</evidence>
<dbReference type="Pfam" id="PF08544">
    <property type="entry name" value="GHMP_kinases_C"/>
    <property type="match status" value="1"/>
</dbReference>
<dbReference type="EMBL" id="CP045915">
    <property type="protein sequence ID" value="QGH36212.1"/>
    <property type="molecule type" value="Genomic_DNA"/>
</dbReference>
<dbReference type="GO" id="GO:0046872">
    <property type="term" value="F:metal ion binding"/>
    <property type="evidence" value="ECO:0007669"/>
    <property type="project" value="UniProtKB-KW"/>
</dbReference>
<dbReference type="InterPro" id="IPR036554">
    <property type="entry name" value="GHMP_kinase_C_sf"/>
</dbReference>
<dbReference type="InterPro" id="IPR006203">
    <property type="entry name" value="GHMP_knse_ATP-bd_CS"/>
</dbReference>
<dbReference type="PROSITE" id="PS00627">
    <property type="entry name" value="GHMP_KINASES_ATP"/>
    <property type="match status" value="1"/>
</dbReference>
<dbReference type="Proteomes" id="UP000339690">
    <property type="component" value="Chromosome"/>
</dbReference>